<reference evidence="2" key="1">
    <citation type="submission" date="2022-06" db="EMBL/GenBank/DDBJ databases">
        <authorList>
            <person name="Legendre M."/>
            <person name="Claverie J.-M."/>
            <person name="Alempic J.-M."/>
            <person name="Abergel C."/>
        </authorList>
    </citation>
    <scope>NUCLEOTIDE SEQUENCE</scope>
    <source>
        <strain evidence="2">Kuranda</strain>
    </source>
</reference>
<accession>A0AA95J3Y0</accession>
<organism evidence="2 3">
    <name type="scientific">Pandoravirus kuranda</name>
    <dbReference type="NCBI Taxonomy" id="3019033"/>
    <lineage>
        <taxon>Viruses</taxon>
        <taxon>Pandoravirus</taxon>
    </lineage>
</organism>
<gene>
    <name evidence="2" type="ORF">pkur_cds_808</name>
</gene>
<proteinExistence type="predicted"/>
<evidence type="ECO:0000313" key="2">
    <source>
        <dbReference type="EMBL" id="WBR14982.1"/>
    </source>
</evidence>
<feature type="region of interest" description="Disordered" evidence="1">
    <location>
        <begin position="38"/>
        <end position="73"/>
    </location>
</feature>
<name>A0AA95J3Y0_9VIRU</name>
<dbReference type="Proteomes" id="UP001185135">
    <property type="component" value="Segment"/>
</dbReference>
<evidence type="ECO:0000256" key="1">
    <source>
        <dbReference type="SAM" id="MobiDB-lite"/>
    </source>
</evidence>
<evidence type="ECO:0000313" key="3">
    <source>
        <dbReference type="Proteomes" id="UP001185135"/>
    </source>
</evidence>
<dbReference type="EMBL" id="ON887157">
    <property type="protein sequence ID" value="WBR14982.1"/>
    <property type="molecule type" value="Genomic_DNA"/>
</dbReference>
<sequence>MRRRPLPTMSRLSLIQLMIAAATVLVVSAICAEAIEASASPSPSPSASSVPFASSSPSVSPSALPLASTAPSSSASSLGVFVLEGLANCVKQLF</sequence>
<protein>
    <submittedName>
        <fullName evidence="2">Uncharacterized protein</fullName>
    </submittedName>
</protein>